<reference evidence="1 2" key="1">
    <citation type="submission" date="2018-06" db="EMBL/GenBank/DDBJ databases">
        <title>Genomic Encyclopedia of Type Strains, Phase IV (KMG-V): Genome sequencing to study the core and pangenomes of soil and plant-associated prokaryotes.</title>
        <authorList>
            <person name="Whitman W."/>
        </authorList>
    </citation>
    <scope>NUCLEOTIDE SEQUENCE [LARGE SCALE GENOMIC DNA]</scope>
    <source>
        <strain evidence="1 2">SRCL-318</strain>
    </source>
</reference>
<gene>
    <name evidence="1" type="ORF">C7410_113142</name>
</gene>
<dbReference type="EMBL" id="QJSQ01000013">
    <property type="protein sequence ID" value="PYE21719.1"/>
    <property type="molecule type" value="Genomic_DNA"/>
</dbReference>
<organism evidence="1 2">
    <name type="scientific">Paraburkholderia silvatlantica</name>
    <dbReference type="NCBI Taxonomy" id="321895"/>
    <lineage>
        <taxon>Bacteria</taxon>
        <taxon>Pseudomonadati</taxon>
        <taxon>Pseudomonadota</taxon>
        <taxon>Betaproteobacteria</taxon>
        <taxon>Burkholderiales</taxon>
        <taxon>Burkholderiaceae</taxon>
        <taxon>Paraburkholderia</taxon>
    </lineage>
</organism>
<accession>A0A2V4T818</accession>
<sequence>MGEGGEAIGKSMADSELSVVPLRRKTSDCGKHMCLRHMLSMAAGDFLQTGAAQWWWAISRMQAS</sequence>
<dbReference type="Proteomes" id="UP000247772">
    <property type="component" value="Unassembled WGS sequence"/>
</dbReference>
<proteinExistence type="predicted"/>
<name>A0A2V4T818_9BURK</name>
<dbReference type="AlphaFoldDB" id="A0A2V4T818"/>
<evidence type="ECO:0000313" key="2">
    <source>
        <dbReference type="Proteomes" id="UP000247772"/>
    </source>
</evidence>
<protein>
    <submittedName>
        <fullName evidence="1">Uncharacterized protein</fullName>
    </submittedName>
</protein>
<evidence type="ECO:0000313" key="1">
    <source>
        <dbReference type="EMBL" id="PYE21719.1"/>
    </source>
</evidence>
<comment type="caution">
    <text evidence="1">The sequence shown here is derived from an EMBL/GenBank/DDBJ whole genome shotgun (WGS) entry which is preliminary data.</text>
</comment>